<evidence type="ECO:0000313" key="2">
    <source>
        <dbReference type="Proteomes" id="UP000315782"/>
    </source>
</evidence>
<accession>A0A520MET5</accession>
<sequence length="61" mass="7001">MKTDLYQIAITLVSQYGEEAQTIAMLRAAEYAANLDTEQWLHWEEIIKVLETIDTNKTLDG</sequence>
<gene>
    <name evidence="1" type="ORF">EVA96_03530</name>
</gene>
<comment type="caution">
    <text evidence="1">The sequence shown here is derived from an EMBL/GenBank/DDBJ whole genome shotgun (WGS) entry which is preliminary data.</text>
</comment>
<dbReference type="AlphaFoldDB" id="A0A520MET5"/>
<dbReference type="Proteomes" id="UP000315782">
    <property type="component" value="Unassembled WGS sequence"/>
</dbReference>
<evidence type="ECO:0000313" key="1">
    <source>
        <dbReference type="EMBL" id="RZO19736.1"/>
    </source>
</evidence>
<name>A0A520MET5_9GAMM</name>
<reference evidence="1 2" key="1">
    <citation type="submission" date="2019-02" db="EMBL/GenBank/DDBJ databases">
        <title>Prokaryotic population dynamics and viral predation in marine succession experiment using metagenomics: the confinement effect.</title>
        <authorList>
            <person name="Haro-Moreno J.M."/>
            <person name="Rodriguez-Valera F."/>
            <person name="Lopez-Perez M."/>
        </authorList>
    </citation>
    <scope>NUCLEOTIDE SEQUENCE [LARGE SCALE GENOMIC DNA]</scope>
    <source>
        <strain evidence="1">MED-G163</strain>
    </source>
</reference>
<organism evidence="1 2">
    <name type="scientific">SAR86 cluster bacterium</name>
    <dbReference type="NCBI Taxonomy" id="2030880"/>
    <lineage>
        <taxon>Bacteria</taxon>
        <taxon>Pseudomonadati</taxon>
        <taxon>Pseudomonadota</taxon>
        <taxon>Gammaproteobacteria</taxon>
        <taxon>SAR86 cluster</taxon>
    </lineage>
</organism>
<proteinExistence type="predicted"/>
<dbReference type="EMBL" id="SHBI01000030">
    <property type="protein sequence ID" value="RZO19736.1"/>
    <property type="molecule type" value="Genomic_DNA"/>
</dbReference>
<protein>
    <submittedName>
        <fullName evidence="1">Uncharacterized protein</fullName>
    </submittedName>
</protein>